<evidence type="ECO:0000313" key="8">
    <source>
        <dbReference type="Proteomes" id="UP000659496"/>
    </source>
</evidence>
<comment type="similarity">
    <text evidence="2 5">Belongs to the pseudouridine synthase RluA family.</text>
</comment>
<evidence type="ECO:0000256" key="2">
    <source>
        <dbReference type="ARBA" id="ARBA00010876"/>
    </source>
</evidence>
<protein>
    <recommendedName>
        <fullName evidence="5">Pseudouridine synthase</fullName>
        <ecNumber evidence="5">5.4.99.-</ecNumber>
    </recommendedName>
</protein>
<dbReference type="Pfam" id="PF00849">
    <property type="entry name" value="PseudoU_synth_2"/>
    <property type="match status" value="1"/>
</dbReference>
<dbReference type="PROSITE" id="PS50889">
    <property type="entry name" value="S4"/>
    <property type="match status" value="1"/>
</dbReference>
<comment type="caution">
    <text evidence="7">The sequence shown here is derived from an EMBL/GenBank/DDBJ whole genome shotgun (WGS) entry which is preliminary data.</text>
</comment>
<evidence type="ECO:0000256" key="3">
    <source>
        <dbReference type="ARBA" id="ARBA00023235"/>
    </source>
</evidence>
<evidence type="ECO:0000313" key="7">
    <source>
        <dbReference type="EMBL" id="MBD7907831.1"/>
    </source>
</evidence>
<proteinExistence type="inferred from homology"/>
<dbReference type="PROSITE" id="PS01129">
    <property type="entry name" value="PSI_RLU"/>
    <property type="match status" value="1"/>
</dbReference>
<dbReference type="InterPro" id="IPR006225">
    <property type="entry name" value="PsdUridine_synth_RluC/D"/>
</dbReference>
<keyword evidence="3 5" id="KW-0413">Isomerase</keyword>
<dbReference type="CDD" id="cd02869">
    <property type="entry name" value="PseudoU_synth_RluA_like"/>
    <property type="match status" value="1"/>
</dbReference>
<dbReference type="CDD" id="cd00165">
    <property type="entry name" value="S4"/>
    <property type="match status" value="1"/>
</dbReference>
<organism evidence="7 8">
    <name type="scientific">Sporosarcina gallistercoris</name>
    <dbReference type="NCBI Taxonomy" id="2762245"/>
    <lineage>
        <taxon>Bacteria</taxon>
        <taxon>Bacillati</taxon>
        <taxon>Bacillota</taxon>
        <taxon>Bacilli</taxon>
        <taxon>Bacillales</taxon>
        <taxon>Caryophanaceae</taxon>
        <taxon>Sporosarcina</taxon>
    </lineage>
</organism>
<dbReference type="InterPro" id="IPR050188">
    <property type="entry name" value="RluA_PseudoU_synthase"/>
</dbReference>
<feature type="domain" description="Pseudouridine synthase RsuA/RluA-like" evidence="6">
    <location>
        <begin position="93"/>
        <end position="243"/>
    </location>
</feature>
<dbReference type="InterPro" id="IPR006224">
    <property type="entry name" value="PsdUridine_synth_RluA-like_CS"/>
</dbReference>
<reference evidence="7 8" key="1">
    <citation type="submission" date="2020-08" db="EMBL/GenBank/DDBJ databases">
        <title>A Genomic Blueprint of the Chicken Gut Microbiome.</title>
        <authorList>
            <person name="Gilroy R."/>
            <person name="Ravi A."/>
            <person name="Getino M."/>
            <person name="Pursley I."/>
            <person name="Horton D.L."/>
            <person name="Alikhan N.-F."/>
            <person name="Baker D."/>
            <person name="Gharbi K."/>
            <person name="Hall N."/>
            <person name="Watson M."/>
            <person name="Adriaenssens E.M."/>
            <person name="Foster-Nyarko E."/>
            <person name="Jarju S."/>
            <person name="Secka A."/>
            <person name="Antonio M."/>
            <person name="Oren A."/>
            <person name="Chaudhuri R."/>
            <person name="La Ragione R.M."/>
            <person name="Hildebrand F."/>
            <person name="Pallen M.J."/>
        </authorList>
    </citation>
    <scope>NUCLEOTIDE SEQUENCE [LARGE SCALE GENOMIC DNA]</scope>
    <source>
        <strain evidence="7 8">Sa3CUA8</strain>
    </source>
</reference>
<dbReference type="SUPFAM" id="SSF55120">
    <property type="entry name" value="Pseudouridine synthase"/>
    <property type="match status" value="1"/>
</dbReference>
<comment type="function">
    <text evidence="5">Responsible for synthesis of pseudouridine from uracil.</text>
</comment>
<gene>
    <name evidence="7" type="ORF">H9659_05780</name>
</gene>
<dbReference type="PANTHER" id="PTHR21600:SF44">
    <property type="entry name" value="RIBOSOMAL LARGE SUBUNIT PSEUDOURIDINE SYNTHASE D"/>
    <property type="match status" value="1"/>
</dbReference>
<accession>A0ABR8PI31</accession>
<dbReference type="SUPFAM" id="SSF55174">
    <property type="entry name" value="Alpha-L RNA-binding motif"/>
    <property type="match status" value="1"/>
</dbReference>
<name>A0ABR8PI31_9BACL</name>
<evidence type="ECO:0000259" key="6">
    <source>
        <dbReference type="Pfam" id="PF00849"/>
    </source>
</evidence>
<dbReference type="NCBIfam" id="TIGR00005">
    <property type="entry name" value="rluA_subfam"/>
    <property type="match status" value="1"/>
</dbReference>
<evidence type="ECO:0000256" key="1">
    <source>
        <dbReference type="ARBA" id="ARBA00000073"/>
    </source>
</evidence>
<dbReference type="InterPro" id="IPR006145">
    <property type="entry name" value="PsdUridine_synth_RsuA/RluA"/>
</dbReference>
<dbReference type="InterPro" id="IPR020103">
    <property type="entry name" value="PsdUridine_synth_cat_dom_sf"/>
</dbReference>
<dbReference type="Gene3D" id="3.30.2350.10">
    <property type="entry name" value="Pseudouridine synthase"/>
    <property type="match status" value="1"/>
</dbReference>
<dbReference type="PANTHER" id="PTHR21600">
    <property type="entry name" value="MITOCHONDRIAL RNA PSEUDOURIDINE SYNTHASE"/>
    <property type="match status" value="1"/>
</dbReference>
<evidence type="ECO:0000256" key="4">
    <source>
        <dbReference type="PROSITE-ProRule" id="PRU00182"/>
    </source>
</evidence>
<dbReference type="Proteomes" id="UP000659496">
    <property type="component" value="Unassembled WGS sequence"/>
</dbReference>
<sequence length="298" mass="33468">MRNNSKPPTQQAAVFNVQKEQTLLPFLLQAVPKSRNAVKGILSRGQVSVNGVPTTQHDLSLSIGDKVEIMTNQAAKNDSELTGLSIMYEDDAIIVIDKEAGLLSMAAKDKKEVTAFSELSSYVKKTNRSNRVFIVHRLDRETSGVMLFAKTEEVKKFLQDNWEESVQERGYVALVEGKVRNETGEIISWLKETRTFKVYSNPTDNGGQKAITRYKLLQASAQFSLLELRLETGRKNQIRVHMEEIGHPVVGDKKYGASTNPIKRLGLHAVKLTIIHPLTKEQHTFISDPPTSFYKKSK</sequence>
<evidence type="ECO:0000256" key="5">
    <source>
        <dbReference type="RuleBase" id="RU362028"/>
    </source>
</evidence>
<keyword evidence="4" id="KW-0694">RNA-binding</keyword>
<dbReference type="EMBL" id="JACSQY010000003">
    <property type="protein sequence ID" value="MBD7907831.1"/>
    <property type="molecule type" value="Genomic_DNA"/>
</dbReference>
<comment type="catalytic activity">
    <reaction evidence="1 5">
        <text>a uridine in RNA = a pseudouridine in RNA</text>
        <dbReference type="Rhea" id="RHEA:48348"/>
        <dbReference type="Rhea" id="RHEA-COMP:12068"/>
        <dbReference type="Rhea" id="RHEA-COMP:12069"/>
        <dbReference type="ChEBI" id="CHEBI:65314"/>
        <dbReference type="ChEBI" id="CHEBI:65315"/>
    </reaction>
</comment>
<dbReference type="EC" id="5.4.99.-" evidence="5"/>
<keyword evidence="8" id="KW-1185">Reference proteome</keyword>
<dbReference type="RefSeq" id="WP_191688986.1">
    <property type="nucleotide sequence ID" value="NZ_JACSQY010000003.1"/>
</dbReference>